<comment type="caution">
    <text evidence="1">The sequence shown here is derived from an EMBL/GenBank/DDBJ whole genome shotgun (WGS) entry which is preliminary data.</text>
</comment>
<dbReference type="EMBL" id="JBHTKN010000007">
    <property type="protein sequence ID" value="MFD1042955.1"/>
    <property type="molecule type" value="Genomic_DNA"/>
</dbReference>
<organism evidence="1 2">
    <name type="scientific">Pseudoxanthomonas kaohsiungensis</name>
    <dbReference type="NCBI Taxonomy" id="283923"/>
    <lineage>
        <taxon>Bacteria</taxon>
        <taxon>Pseudomonadati</taxon>
        <taxon>Pseudomonadota</taxon>
        <taxon>Gammaproteobacteria</taxon>
        <taxon>Lysobacterales</taxon>
        <taxon>Lysobacteraceae</taxon>
        <taxon>Pseudoxanthomonas</taxon>
    </lineage>
</organism>
<keyword evidence="2" id="KW-1185">Reference proteome</keyword>
<evidence type="ECO:0000313" key="2">
    <source>
        <dbReference type="Proteomes" id="UP001597033"/>
    </source>
</evidence>
<accession>A0ABW3M1N2</accession>
<dbReference type="Proteomes" id="UP001597033">
    <property type="component" value="Unassembled WGS sequence"/>
</dbReference>
<proteinExistence type="predicted"/>
<reference evidence="2" key="1">
    <citation type="journal article" date="2019" name="Int. J. Syst. Evol. Microbiol.">
        <title>The Global Catalogue of Microorganisms (GCM) 10K type strain sequencing project: providing services to taxonomists for standard genome sequencing and annotation.</title>
        <authorList>
            <consortium name="The Broad Institute Genomics Platform"/>
            <consortium name="The Broad Institute Genome Sequencing Center for Infectious Disease"/>
            <person name="Wu L."/>
            <person name="Ma J."/>
        </authorList>
    </citation>
    <scope>NUCLEOTIDE SEQUENCE [LARGE SCALE GENOMIC DNA]</scope>
    <source>
        <strain evidence="2">CCUG 55854</strain>
    </source>
</reference>
<evidence type="ECO:0000313" key="1">
    <source>
        <dbReference type="EMBL" id="MFD1042955.1"/>
    </source>
</evidence>
<gene>
    <name evidence="1" type="ORF">ACFQ2N_11440</name>
</gene>
<name>A0ABW3M1N2_9GAMM</name>
<sequence>MKIRDLIARLLPPSGPSNDKGLSFRSFGESRPHGHFREFTVPRRLQRGGVTVSAGRAGGKRCPGGIVPCVGENIP</sequence>
<dbReference type="RefSeq" id="WP_162377368.1">
    <property type="nucleotide sequence ID" value="NZ_JBHTKN010000007.1"/>
</dbReference>
<protein>
    <submittedName>
        <fullName evidence="1">Uncharacterized protein</fullName>
    </submittedName>
</protein>